<evidence type="ECO:0000313" key="1">
    <source>
        <dbReference type="EMBL" id="KAL2613688.1"/>
    </source>
</evidence>
<dbReference type="AlphaFoldDB" id="A0ABD1XXK5"/>
<reference evidence="1 2" key="1">
    <citation type="submission" date="2024-09" db="EMBL/GenBank/DDBJ databases">
        <title>Chromosome-scale assembly of Riccia fluitans.</title>
        <authorList>
            <person name="Paukszto L."/>
            <person name="Sawicki J."/>
            <person name="Karawczyk K."/>
            <person name="Piernik-Szablinska J."/>
            <person name="Szczecinska M."/>
            <person name="Mazdziarz M."/>
        </authorList>
    </citation>
    <scope>NUCLEOTIDE SEQUENCE [LARGE SCALE GENOMIC DNA]</scope>
    <source>
        <strain evidence="1">Rf_01</strain>
        <tissue evidence="1">Aerial parts of the thallus</tissue>
    </source>
</reference>
<evidence type="ECO:0000313" key="2">
    <source>
        <dbReference type="Proteomes" id="UP001605036"/>
    </source>
</evidence>
<proteinExistence type="predicted"/>
<protein>
    <submittedName>
        <fullName evidence="1">Uncharacterized protein</fullName>
    </submittedName>
</protein>
<dbReference type="EMBL" id="JBHFFA010000007">
    <property type="protein sequence ID" value="KAL2613688.1"/>
    <property type="molecule type" value="Genomic_DNA"/>
</dbReference>
<comment type="caution">
    <text evidence="1">The sequence shown here is derived from an EMBL/GenBank/DDBJ whole genome shotgun (WGS) entry which is preliminary data.</text>
</comment>
<accession>A0ABD1XXK5</accession>
<gene>
    <name evidence="1" type="ORF">R1flu_025380</name>
</gene>
<keyword evidence="2" id="KW-1185">Reference proteome</keyword>
<sequence length="121" mass="13089">MQKDIAFADCAGGPLQNLCGTSSGISLNLKTHDGDLQTERQLGLYVRQRICSNWGQPIHISSITSGSVECNSKSTDVRFVNCGVEVHTVIEASAASIYVELIGLIGWSLVFQPENLLSIQH</sequence>
<organism evidence="1 2">
    <name type="scientific">Riccia fluitans</name>
    <dbReference type="NCBI Taxonomy" id="41844"/>
    <lineage>
        <taxon>Eukaryota</taxon>
        <taxon>Viridiplantae</taxon>
        <taxon>Streptophyta</taxon>
        <taxon>Embryophyta</taxon>
        <taxon>Marchantiophyta</taxon>
        <taxon>Marchantiopsida</taxon>
        <taxon>Marchantiidae</taxon>
        <taxon>Marchantiales</taxon>
        <taxon>Ricciaceae</taxon>
        <taxon>Riccia</taxon>
    </lineage>
</organism>
<name>A0ABD1XXK5_9MARC</name>
<dbReference type="Proteomes" id="UP001605036">
    <property type="component" value="Unassembled WGS sequence"/>
</dbReference>